<accession>A0A3M7TAL1</accession>
<dbReference type="Proteomes" id="UP000276133">
    <property type="component" value="Unassembled WGS sequence"/>
</dbReference>
<sequence>MSKNSRALASFELIKKYFVNCSKNQKWNISKKKVLVTFLIEEAEARAAAEATFVASLMDILMNFYLNPMRKSTYSTELKISI</sequence>
<dbReference type="EMBL" id="REGN01000019">
    <property type="protein sequence ID" value="RNA45126.1"/>
    <property type="molecule type" value="Genomic_DNA"/>
</dbReference>
<evidence type="ECO:0000313" key="2">
    <source>
        <dbReference type="Proteomes" id="UP000276133"/>
    </source>
</evidence>
<reference evidence="1 2" key="1">
    <citation type="journal article" date="2018" name="Sci. Rep.">
        <title>Genomic signatures of local adaptation to the degree of environmental predictability in rotifers.</title>
        <authorList>
            <person name="Franch-Gras L."/>
            <person name="Hahn C."/>
            <person name="Garcia-Roger E.M."/>
            <person name="Carmona M.J."/>
            <person name="Serra M."/>
            <person name="Gomez A."/>
        </authorList>
    </citation>
    <scope>NUCLEOTIDE SEQUENCE [LARGE SCALE GENOMIC DNA]</scope>
    <source>
        <strain evidence="1">HYR1</strain>
    </source>
</reference>
<gene>
    <name evidence="1" type="ORF">BpHYR1_033036</name>
</gene>
<organism evidence="1 2">
    <name type="scientific">Brachionus plicatilis</name>
    <name type="common">Marine rotifer</name>
    <name type="synonym">Brachionus muelleri</name>
    <dbReference type="NCBI Taxonomy" id="10195"/>
    <lineage>
        <taxon>Eukaryota</taxon>
        <taxon>Metazoa</taxon>
        <taxon>Spiralia</taxon>
        <taxon>Gnathifera</taxon>
        <taxon>Rotifera</taxon>
        <taxon>Eurotatoria</taxon>
        <taxon>Monogononta</taxon>
        <taxon>Pseudotrocha</taxon>
        <taxon>Ploima</taxon>
        <taxon>Brachionidae</taxon>
        <taxon>Brachionus</taxon>
    </lineage>
</organism>
<dbReference type="AlphaFoldDB" id="A0A3M7TAL1"/>
<name>A0A3M7TAL1_BRAPC</name>
<proteinExistence type="predicted"/>
<comment type="caution">
    <text evidence="1">The sequence shown here is derived from an EMBL/GenBank/DDBJ whole genome shotgun (WGS) entry which is preliminary data.</text>
</comment>
<keyword evidence="2" id="KW-1185">Reference proteome</keyword>
<protein>
    <submittedName>
        <fullName evidence="1">Uncharacterized protein</fullName>
    </submittedName>
</protein>
<evidence type="ECO:0000313" key="1">
    <source>
        <dbReference type="EMBL" id="RNA45126.1"/>
    </source>
</evidence>